<dbReference type="CDD" id="cd00143">
    <property type="entry name" value="PP2Cc"/>
    <property type="match status" value="1"/>
</dbReference>
<evidence type="ECO:0000256" key="3">
    <source>
        <dbReference type="ARBA" id="ARBA00022912"/>
    </source>
</evidence>
<dbReference type="OrthoDB" id="10264738at2759"/>
<name>A0A6P8J3N1_ACTTE</name>
<evidence type="ECO:0000256" key="1">
    <source>
        <dbReference type="ARBA" id="ARBA00022723"/>
    </source>
</evidence>
<dbReference type="FunCoup" id="A0A6P8J3N1">
    <property type="interactions" value="2074"/>
</dbReference>
<organism evidence="7 8">
    <name type="scientific">Actinia tenebrosa</name>
    <name type="common">Australian red waratah sea anemone</name>
    <dbReference type="NCBI Taxonomy" id="6105"/>
    <lineage>
        <taxon>Eukaryota</taxon>
        <taxon>Metazoa</taxon>
        <taxon>Cnidaria</taxon>
        <taxon>Anthozoa</taxon>
        <taxon>Hexacorallia</taxon>
        <taxon>Actiniaria</taxon>
        <taxon>Actiniidae</taxon>
        <taxon>Actinia</taxon>
    </lineage>
</organism>
<evidence type="ECO:0000256" key="2">
    <source>
        <dbReference type="ARBA" id="ARBA00022801"/>
    </source>
</evidence>
<dbReference type="GO" id="GO:0046872">
    <property type="term" value="F:metal ion binding"/>
    <property type="evidence" value="ECO:0007669"/>
    <property type="project" value="UniProtKB-KW"/>
</dbReference>
<dbReference type="InterPro" id="IPR000222">
    <property type="entry name" value="PP2C_BS"/>
</dbReference>
<dbReference type="SUPFAM" id="SSF81606">
    <property type="entry name" value="PP2C-like"/>
    <property type="match status" value="1"/>
</dbReference>
<dbReference type="Pfam" id="PF00481">
    <property type="entry name" value="PP2C"/>
    <property type="match status" value="1"/>
</dbReference>
<evidence type="ECO:0000256" key="5">
    <source>
        <dbReference type="SAM" id="MobiDB-lite"/>
    </source>
</evidence>
<dbReference type="PANTHER" id="PTHR47992">
    <property type="entry name" value="PROTEIN PHOSPHATASE"/>
    <property type="match status" value="1"/>
</dbReference>
<protein>
    <submittedName>
        <fullName evidence="8">Integrin-linked kinase-associated serine/threonine phosphatase 2C-like</fullName>
    </submittedName>
</protein>
<proteinExistence type="inferred from homology"/>
<dbReference type="GeneID" id="116306299"/>
<dbReference type="PROSITE" id="PS51746">
    <property type="entry name" value="PPM_2"/>
    <property type="match status" value="1"/>
</dbReference>
<reference evidence="8" key="1">
    <citation type="submission" date="2025-08" db="UniProtKB">
        <authorList>
            <consortium name="RefSeq"/>
        </authorList>
    </citation>
    <scope>IDENTIFICATION</scope>
    <source>
        <tissue evidence="8">Tentacle</tissue>
    </source>
</reference>
<sequence>MMDLFDDLPPPSNDVSSTSTSTVSSGEVQTTCGCSLVDTSVVQDDVKHNKRYINQKEQETDAKRRKKEHFKLKGFVAERKGEREDMQDAHIIIDDFMSSLENPPENVGRMAYYAVFDGHVGPRASQFAAQHLHLNIKSKMIKASVLGSDREMKKCLVDSYSLTDEQFLNEASKETPVLKDGSTAVSVLVVDDTLYVANLGDSKALLCRLNDQGKISVIPLSKDHSPAEYNERMRIQKAGGTVKDGRVQGILEVSRSIGDRRFKHCGVISTPDIKRCTLTDNDKFILLACDGLWKGFSVDSAVKYIHNIINNETAPLQQKSEKDKADVNDDLKMDPASYQFQLACDSIASDAIRNGSSDNVTVMLVSIKPS</sequence>
<keyword evidence="3 4" id="KW-0904">Protein phosphatase</keyword>
<gene>
    <name evidence="8" type="primary">LOC116306299</name>
</gene>
<feature type="compositionally biased region" description="Low complexity" evidence="5">
    <location>
        <begin position="15"/>
        <end position="25"/>
    </location>
</feature>
<feature type="region of interest" description="Disordered" evidence="5">
    <location>
        <begin position="1"/>
        <end position="26"/>
    </location>
</feature>
<comment type="similarity">
    <text evidence="4">Belongs to the PP2C family.</text>
</comment>
<evidence type="ECO:0000259" key="6">
    <source>
        <dbReference type="PROSITE" id="PS51746"/>
    </source>
</evidence>
<dbReference type="SMART" id="SM00332">
    <property type="entry name" value="PP2Cc"/>
    <property type="match status" value="1"/>
</dbReference>
<dbReference type="GO" id="GO:0004722">
    <property type="term" value="F:protein serine/threonine phosphatase activity"/>
    <property type="evidence" value="ECO:0007669"/>
    <property type="project" value="InterPro"/>
</dbReference>
<dbReference type="AlphaFoldDB" id="A0A6P8J3N1"/>
<dbReference type="RefSeq" id="XP_031572190.1">
    <property type="nucleotide sequence ID" value="XM_031716330.1"/>
</dbReference>
<keyword evidence="7" id="KW-1185">Reference proteome</keyword>
<keyword evidence="1" id="KW-0479">Metal-binding</keyword>
<evidence type="ECO:0000256" key="4">
    <source>
        <dbReference type="RuleBase" id="RU003465"/>
    </source>
</evidence>
<dbReference type="InParanoid" id="A0A6P8J3N1"/>
<dbReference type="Gene3D" id="3.60.40.10">
    <property type="entry name" value="PPM-type phosphatase domain"/>
    <property type="match status" value="1"/>
</dbReference>
<dbReference type="InterPro" id="IPR036457">
    <property type="entry name" value="PPM-type-like_dom_sf"/>
</dbReference>
<dbReference type="Proteomes" id="UP000515163">
    <property type="component" value="Unplaced"/>
</dbReference>
<dbReference type="KEGG" id="aten:116306299"/>
<dbReference type="FunFam" id="3.60.40.10:FF:000156">
    <property type="entry name" value="Integrin-linked kinase-associated serine/threonine phosphatase 2C"/>
    <property type="match status" value="1"/>
</dbReference>
<evidence type="ECO:0000313" key="7">
    <source>
        <dbReference type="Proteomes" id="UP000515163"/>
    </source>
</evidence>
<accession>A0A6P8J3N1</accession>
<dbReference type="InterPro" id="IPR001932">
    <property type="entry name" value="PPM-type_phosphatase-like_dom"/>
</dbReference>
<keyword evidence="2 4" id="KW-0378">Hydrolase</keyword>
<dbReference type="PROSITE" id="PS01032">
    <property type="entry name" value="PPM_1"/>
    <property type="match status" value="1"/>
</dbReference>
<feature type="domain" description="PPM-type phosphatase" evidence="6">
    <location>
        <begin position="72"/>
        <end position="367"/>
    </location>
</feature>
<dbReference type="InterPro" id="IPR015655">
    <property type="entry name" value="PP2C"/>
</dbReference>
<evidence type="ECO:0000313" key="8">
    <source>
        <dbReference type="RefSeq" id="XP_031572190.1"/>
    </source>
</evidence>